<organism evidence="1">
    <name type="scientific">Salmonella enterica</name>
    <name type="common">Salmonella choleraesuis</name>
    <dbReference type="NCBI Taxonomy" id="28901"/>
    <lineage>
        <taxon>Bacteria</taxon>
        <taxon>Pseudomonadati</taxon>
        <taxon>Pseudomonadota</taxon>
        <taxon>Gammaproteobacteria</taxon>
        <taxon>Enterobacterales</taxon>
        <taxon>Enterobacteriaceae</taxon>
        <taxon>Salmonella</taxon>
    </lineage>
</organism>
<dbReference type="AlphaFoldDB" id="A0A629K399"/>
<name>A0A629K399_SALER</name>
<accession>A0A629K399</accession>
<comment type="caution">
    <text evidence="1">The sequence shown here is derived from an EMBL/GenBank/DDBJ whole genome shotgun (WGS) entry which is preliminary data.</text>
</comment>
<gene>
    <name evidence="1" type="ORF">GCA79_24255</name>
</gene>
<proteinExistence type="predicted"/>
<feature type="non-terminal residue" evidence="1">
    <location>
        <position position="73"/>
    </location>
</feature>
<evidence type="ECO:0000313" key="1">
    <source>
        <dbReference type="EMBL" id="EDF8761012.1"/>
    </source>
</evidence>
<dbReference type="EMBL" id="AAMCFR010000099">
    <property type="protein sequence ID" value="EDF8761012.1"/>
    <property type="molecule type" value="Genomic_DNA"/>
</dbReference>
<reference evidence="1" key="1">
    <citation type="submission" date="2019-10" db="EMBL/GenBank/DDBJ databases">
        <authorList>
            <consortium name="PulseNet: The National Subtyping Network for Foodborne Disease Surveillance"/>
            <person name="Tarr C.L."/>
            <person name="Trees E."/>
            <person name="Katz L.S."/>
            <person name="Carleton-Romer H.A."/>
            <person name="Stroika S."/>
            <person name="Kucerova Z."/>
            <person name="Roache K.F."/>
            <person name="Sabol A.L."/>
            <person name="Besser J."/>
            <person name="Gerner-Smidt P."/>
        </authorList>
    </citation>
    <scope>NUCLEOTIDE SEQUENCE</scope>
    <source>
        <strain evidence="1">PNUSAS108614</strain>
    </source>
</reference>
<protein>
    <submittedName>
        <fullName evidence="1">Uncharacterized protein</fullName>
    </submittedName>
</protein>
<sequence length="73" mass="8939">MTDDIGRQKQSDDFWAEVIHRSKNQLSDINIRKFQEWRIMVGDKEINRLLRLMELLLSPDNQNFEIKFLFDWL</sequence>